<evidence type="ECO:0000256" key="4">
    <source>
        <dbReference type="ARBA" id="ARBA00023136"/>
    </source>
</evidence>
<dbReference type="GO" id="GO:0005886">
    <property type="term" value="C:plasma membrane"/>
    <property type="evidence" value="ECO:0007669"/>
    <property type="project" value="TreeGrafter"/>
</dbReference>
<feature type="transmembrane region" description="Helical" evidence="5">
    <location>
        <begin position="233"/>
        <end position="259"/>
    </location>
</feature>
<dbReference type="InterPro" id="IPR004481">
    <property type="entry name" value="K/Na/Ca-exchanger"/>
</dbReference>
<sequence length="353" mass="38941">MMLLLYVIVLLVSFYLLAVICNRYFIFSLDRIAIKLNMNSDMAGATLMAIGSSAPELFISFIALYKPGSENMGAGTIVGSALFNILVIIGASAMVRKAFIAWQPVIRDVIFYSLSIILLIYSFWDGKIILLESVAFLALYGIYIIAVLQWRKILPYKDDEKDLAEELKEGKNKKTEQKNIFGKFLNGIDLLLDFIFPKSEYYWTTFFISIFFITGLSWVLVESAVGISVILHVPAVIIGLTVLAAGTSIPDLISSLIVARQGRGGMAISNAIGSNIFDILIGLGLPWLVVTIGGKIIPVATENLSSSIILLFATVAAVLGFLIARKWHLNKFSGLSLISIYIAYLLWNILQVF</sequence>
<dbReference type="PANTHER" id="PTHR10846">
    <property type="entry name" value="SODIUM/POTASSIUM/CALCIUM EXCHANGER"/>
    <property type="match status" value="1"/>
</dbReference>
<name>A0A2H0V9I0_9BACT</name>
<dbReference type="Gene3D" id="1.20.1420.30">
    <property type="entry name" value="NCX, central ion-binding region"/>
    <property type="match status" value="2"/>
</dbReference>
<feature type="transmembrane region" description="Helical" evidence="5">
    <location>
        <begin position="304"/>
        <end position="325"/>
    </location>
</feature>
<organism evidence="7 8">
    <name type="scientific">Candidatus Falkowbacteria bacterium CG10_big_fil_rev_8_21_14_0_10_37_18</name>
    <dbReference type="NCBI Taxonomy" id="1974562"/>
    <lineage>
        <taxon>Bacteria</taxon>
        <taxon>Candidatus Falkowiibacteriota</taxon>
    </lineage>
</organism>
<protein>
    <recommendedName>
        <fullName evidence="6">Sodium/calcium exchanger membrane region domain-containing protein</fullName>
    </recommendedName>
</protein>
<feature type="domain" description="Sodium/calcium exchanger membrane region" evidence="6">
    <location>
        <begin position="7"/>
        <end position="147"/>
    </location>
</feature>
<dbReference type="AlphaFoldDB" id="A0A2H0V9I0"/>
<evidence type="ECO:0000256" key="5">
    <source>
        <dbReference type="SAM" id="Phobius"/>
    </source>
</evidence>
<feature type="transmembrane region" description="Helical" evidence="5">
    <location>
        <begin position="130"/>
        <end position="148"/>
    </location>
</feature>
<evidence type="ECO:0000313" key="7">
    <source>
        <dbReference type="EMBL" id="PIR95721.1"/>
    </source>
</evidence>
<comment type="subcellular location">
    <subcellularLocation>
        <location evidence="1">Membrane</location>
        <topology evidence="1">Multi-pass membrane protein</topology>
    </subcellularLocation>
</comment>
<dbReference type="Proteomes" id="UP000229972">
    <property type="component" value="Unassembled WGS sequence"/>
</dbReference>
<keyword evidence="2 5" id="KW-0812">Transmembrane</keyword>
<evidence type="ECO:0000256" key="3">
    <source>
        <dbReference type="ARBA" id="ARBA00022989"/>
    </source>
</evidence>
<feature type="transmembrane region" description="Helical" evidence="5">
    <location>
        <begin position="105"/>
        <end position="124"/>
    </location>
</feature>
<proteinExistence type="predicted"/>
<dbReference type="EMBL" id="PFAL01000012">
    <property type="protein sequence ID" value="PIR95721.1"/>
    <property type="molecule type" value="Genomic_DNA"/>
</dbReference>
<feature type="transmembrane region" description="Helical" evidence="5">
    <location>
        <begin position="6"/>
        <end position="26"/>
    </location>
</feature>
<dbReference type="Pfam" id="PF01699">
    <property type="entry name" value="Na_Ca_ex"/>
    <property type="match status" value="2"/>
</dbReference>
<dbReference type="GO" id="GO:0005262">
    <property type="term" value="F:calcium channel activity"/>
    <property type="evidence" value="ECO:0007669"/>
    <property type="project" value="TreeGrafter"/>
</dbReference>
<evidence type="ECO:0000259" key="6">
    <source>
        <dbReference type="Pfam" id="PF01699"/>
    </source>
</evidence>
<feature type="domain" description="Sodium/calcium exchanger membrane region" evidence="6">
    <location>
        <begin position="202"/>
        <end position="349"/>
    </location>
</feature>
<gene>
    <name evidence="7" type="ORF">COT93_01175</name>
</gene>
<feature type="transmembrane region" description="Helical" evidence="5">
    <location>
        <begin position="47"/>
        <end position="65"/>
    </location>
</feature>
<dbReference type="InterPro" id="IPR004837">
    <property type="entry name" value="NaCa_Exmemb"/>
</dbReference>
<evidence type="ECO:0000256" key="2">
    <source>
        <dbReference type="ARBA" id="ARBA00022692"/>
    </source>
</evidence>
<dbReference type="NCBIfam" id="TIGR00367">
    <property type="entry name" value="calcium/sodium antiporter"/>
    <property type="match status" value="1"/>
</dbReference>
<keyword evidence="4 5" id="KW-0472">Membrane</keyword>
<dbReference type="InterPro" id="IPR044880">
    <property type="entry name" value="NCX_ion-bd_dom_sf"/>
</dbReference>
<reference evidence="8" key="1">
    <citation type="submission" date="2017-09" db="EMBL/GenBank/DDBJ databases">
        <title>Depth-based differentiation of microbial function through sediment-hosted aquifers and enrichment of novel symbionts in the deep terrestrial subsurface.</title>
        <authorList>
            <person name="Probst A.J."/>
            <person name="Ladd B."/>
            <person name="Jarett J.K."/>
            <person name="Geller-Mcgrath D.E."/>
            <person name="Sieber C.M.K."/>
            <person name="Emerson J.B."/>
            <person name="Anantharaman K."/>
            <person name="Thomas B.C."/>
            <person name="Malmstrom R."/>
            <person name="Stieglmeier M."/>
            <person name="Klingl A."/>
            <person name="Woyke T."/>
            <person name="Ryan C.M."/>
            <person name="Banfield J.F."/>
        </authorList>
    </citation>
    <scope>NUCLEOTIDE SEQUENCE [LARGE SCALE GENOMIC DNA]</scope>
</reference>
<keyword evidence="3 5" id="KW-1133">Transmembrane helix</keyword>
<feature type="transmembrane region" description="Helical" evidence="5">
    <location>
        <begin position="332"/>
        <end position="350"/>
    </location>
</feature>
<feature type="transmembrane region" description="Helical" evidence="5">
    <location>
        <begin position="201"/>
        <end position="221"/>
    </location>
</feature>
<feature type="transmembrane region" description="Helical" evidence="5">
    <location>
        <begin position="271"/>
        <end position="292"/>
    </location>
</feature>
<evidence type="ECO:0000256" key="1">
    <source>
        <dbReference type="ARBA" id="ARBA00004141"/>
    </source>
</evidence>
<feature type="transmembrane region" description="Helical" evidence="5">
    <location>
        <begin position="71"/>
        <end position="93"/>
    </location>
</feature>
<accession>A0A2H0V9I0</accession>
<dbReference type="GO" id="GO:0008273">
    <property type="term" value="F:calcium, potassium:sodium antiporter activity"/>
    <property type="evidence" value="ECO:0007669"/>
    <property type="project" value="TreeGrafter"/>
</dbReference>
<dbReference type="PANTHER" id="PTHR10846:SF8">
    <property type="entry name" value="INNER MEMBRANE PROTEIN YRBG"/>
    <property type="match status" value="1"/>
</dbReference>
<evidence type="ECO:0000313" key="8">
    <source>
        <dbReference type="Proteomes" id="UP000229972"/>
    </source>
</evidence>
<comment type="caution">
    <text evidence="7">The sequence shown here is derived from an EMBL/GenBank/DDBJ whole genome shotgun (WGS) entry which is preliminary data.</text>
</comment>
<dbReference type="GO" id="GO:0006874">
    <property type="term" value="P:intracellular calcium ion homeostasis"/>
    <property type="evidence" value="ECO:0007669"/>
    <property type="project" value="TreeGrafter"/>
</dbReference>